<feature type="compositionally biased region" description="Basic residues" evidence="1">
    <location>
        <begin position="72"/>
        <end position="87"/>
    </location>
</feature>
<evidence type="ECO:0000313" key="3">
    <source>
        <dbReference type="Proteomes" id="UP000000702"/>
    </source>
</evidence>
<comment type="caution">
    <text evidence="2">The sequence shown here is derived from an EMBL/GenBank/DDBJ whole genome shotgun (WGS) entry which is preliminary data.</text>
</comment>
<reference evidence="2 3" key="2">
    <citation type="journal article" date="2012" name="Proc. Natl. Acad. Sci. U.S.A.">
        <title>Antigenic diversity is generated by distinct evolutionary mechanisms in African trypanosome species.</title>
        <authorList>
            <person name="Jackson A.P."/>
            <person name="Berry A."/>
            <person name="Aslett M."/>
            <person name="Allison H.C."/>
            <person name="Burton P."/>
            <person name="Vavrova-Anderson J."/>
            <person name="Brown R."/>
            <person name="Browne H."/>
            <person name="Corton N."/>
            <person name="Hauser H."/>
            <person name="Gamble J."/>
            <person name="Gilderthorp R."/>
            <person name="Marcello L."/>
            <person name="McQuillan J."/>
            <person name="Otto T.D."/>
            <person name="Quail M.A."/>
            <person name="Sanders M.J."/>
            <person name="van Tonder A."/>
            <person name="Ginger M.L."/>
            <person name="Field M.C."/>
            <person name="Barry J.D."/>
            <person name="Hertz-Fowler C."/>
            <person name="Berriman M."/>
        </authorList>
    </citation>
    <scope>NUCLEOTIDE SEQUENCE [LARGE SCALE GENOMIC DNA]</scope>
    <source>
        <strain evidence="2 3">IL3000</strain>
    </source>
</reference>
<evidence type="ECO:0000256" key="1">
    <source>
        <dbReference type="SAM" id="MobiDB-lite"/>
    </source>
</evidence>
<dbReference type="AlphaFoldDB" id="F9WBN3"/>
<accession>F9WBN3</accession>
<sequence>MAHCFYCTPRVRFFPSESTDSLRAANELKGMQLDTHEKRNDVVQDICFDASVDCRPKTTNGPTQHCSVLGRGRTHGSKTKQQKQNKKRSKTVFFFFFLENLSRKRENNSHNRGKDYKPETIWYCSETKVTRERKV</sequence>
<proteinExistence type="predicted"/>
<reference evidence="3" key="1">
    <citation type="submission" date="2011-07" db="EMBL/GenBank/DDBJ databases">
        <title>Divergent evolution of antigenic variation in African trypanosomes.</title>
        <authorList>
            <person name="Jackson A.P."/>
            <person name="Berry A."/>
            <person name="Allison H.C."/>
            <person name="Burton P."/>
            <person name="Anderson J."/>
            <person name="Aslett M."/>
            <person name="Brown R."/>
            <person name="Corton N."/>
            <person name="Harris D."/>
            <person name="Hauser H."/>
            <person name="Gamble J."/>
            <person name="Gilderthorp R."/>
            <person name="McQuillan J."/>
            <person name="Quail M.A."/>
            <person name="Sanders M."/>
            <person name="Van Tonder A."/>
            <person name="Ginger M.L."/>
            <person name="Donelson J.E."/>
            <person name="Field M.C."/>
            <person name="Barry J.D."/>
            <person name="Berriman M."/>
            <person name="Hertz-Fowler C."/>
        </authorList>
    </citation>
    <scope>NUCLEOTIDE SEQUENCE [LARGE SCALE GENOMIC DNA]</scope>
    <source>
        <strain evidence="3">IL3000</strain>
    </source>
</reference>
<name>F9WBN3_TRYCI</name>
<gene>
    <name evidence="2" type="ORF">TCIL3000_0_52620</name>
</gene>
<evidence type="ECO:0000313" key="2">
    <source>
        <dbReference type="EMBL" id="CCD14666.1"/>
    </source>
</evidence>
<feature type="region of interest" description="Disordered" evidence="1">
    <location>
        <begin position="60"/>
        <end position="87"/>
    </location>
</feature>
<dbReference type="EMBL" id="CAEQ01001601">
    <property type="protein sequence ID" value="CCD14666.1"/>
    <property type="molecule type" value="Genomic_DNA"/>
</dbReference>
<keyword evidence="3" id="KW-1185">Reference proteome</keyword>
<dbReference type="Proteomes" id="UP000000702">
    <property type="component" value="Unassembled WGS sequence"/>
</dbReference>
<organism evidence="2 3">
    <name type="scientific">Trypanosoma congolense (strain IL3000)</name>
    <dbReference type="NCBI Taxonomy" id="1068625"/>
    <lineage>
        <taxon>Eukaryota</taxon>
        <taxon>Discoba</taxon>
        <taxon>Euglenozoa</taxon>
        <taxon>Kinetoplastea</taxon>
        <taxon>Metakinetoplastina</taxon>
        <taxon>Trypanosomatida</taxon>
        <taxon>Trypanosomatidae</taxon>
        <taxon>Trypanosoma</taxon>
        <taxon>Nannomonas</taxon>
    </lineage>
</organism>
<protein>
    <submittedName>
        <fullName evidence="2">Uncharacterized protein</fullName>
    </submittedName>
</protein>